<keyword evidence="9" id="KW-1185">Reference proteome</keyword>
<dbReference type="AlphaFoldDB" id="A0A347ZWW9"/>
<comment type="subcellular location">
    <subcellularLocation>
        <location evidence="6">Cell membrane</location>
        <topology evidence="6">Multi-pass membrane protein</topology>
    </subcellularLocation>
    <subcellularLocation>
        <location evidence="1">Membrane</location>
        <topology evidence="1">Multi-pass membrane protein</topology>
    </subcellularLocation>
</comment>
<feature type="transmembrane region" description="Helical" evidence="7">
    <location>
        <begin position="219"/>
        <end position="239"/>
    </location>
</feature>
<feature type="transmembrane region" description="Helical" evidence="7">
    <location>
        <begin position="191"/>
        <end position="212"/>
    </location>
</feature>
<feature type="transmembrane region" description="Helical" evidence="7">
    <location>
        <begin position="90"/>
        <end position="112"/>
    </location>
</feature>
<evidence type="ECO:0000256" key="5">
    <source>
        <dbReference type="ARBA" id="ARBA00023136"/>
    </source>
</evidence>
<keyword evidence="6" id="KW-0813">Transport</keyword>
<evidence type="ECO:0000256" key="1">
    <source>
        <dbReference type="ARBA" id="ARBA00004141"/>
    </source>
</evidence>
<dbReference type="Proteomes" id="UP000256388">
    <property type="component" value="Unassembled WGS sequence"/>
</dbReference>
<name>A0A347ZWW9_9CHLR</name>
<dbReference type="GO" id="GO:0010043">
    <property type="term" value="P:response to zinc ion"/>
    <property type="evidence" value="ECO:0007669"/>
    <property type="project" value="TreeGrafter"/>
</dbReference>
<dbReference type="Pfam" id="PF00950">
    <property type="entry name" value="ABC-3"/>
    <property type="match status" value="1"/>
</dbReference>
<feature type="transmembrane region" description="Helical" evidence="7">
    <location>
        <begin position="245"/>
        <end position="262"/>
    </location>
</feature>
<evidence type="ECO:0000256" key="2">
    <source>
        <dbReference type="ARBA" id="ARBA00008034"/>
    </source>
</evidence>
<proteinExistence type="inferred from homology"/>
<reference evidence="8 9" key="1">
    <citation type="submission" date="2018-08" db="EMBL/GenBank/DDBJ databases">
        <title>Genomic Encyclopedia of Type Strains, Phase IV (KMG-IV): sequencing the most valuable type-strain genomes for metagenomic binning, comparative biology and taxonomic classification.</title>
        <authorList>
            <person name="Goeker M."/>
        </authorList>
    </citation>
    <scope>NUCLEOTIDE SEQUENCE [LARGE SCALE GENOMIC DNA]</scope>
    <source>
        <strain evidence="8 9">DSM 23923</strain>
    </source>
</reference>
<gene>
    <name evidence="8" type="ORF">DFR64_2947</name>
</gene>
<dbReference type="Gene3D" id="1.10.3470.10">
    <property type="entry name" value="ABC transporter involved in vitamin B12 uptake, BtuC"/>
    <property type="match status" value="1"/>
</dbReference>
<comment type="similarity">
    <text evidence="2 6">Belongs to the ABC-3 integral membrane protein family.</text>
</comment>
<organism evidence="8 9">
    <name type="scientific">Pelolinea submarina</name>
    <dbReference type="NCBI Taxonomy" id="913107"/>
    <lineage>
        <taxon>Bacteria</taxon>
        <taxon>Bacillati</taxon>
        <taxon>Chloroflexota</taxon>
        <taxon>Anaerolineae</taxon>
        <taxon>Anaerolineales</taxon>
        <taxon>Anaerolineaceae</taxon>
        <taxon>Pelolinea</taxon>
    </lineage>
</organism>
<dbReference type="PANTHER" id="PTHR30477">
    <property type="entry name" value="ABC-TRANSPORTER METAL-BINDING PROTEIN"/>
    <property type="match status" value="1"/>
</dbReference>
<evidence type="ECO:0000313" key="9">
    <source>
        <dbReference type="Proteomes" id="UP000256388"/>
    </source>
</evidence>
<feature type="transmembrane region" description="Helical" evidence="7">
    <location>
        <begin position="12"/>
        <end position="33"/>
    </location>
</feature>
<dbReference type="OrthoDB" id="9798540at2"/>
<protein>
    <submittedName>
        <fullName evidence="8">Zinc transport system permease protein</fullName>
    </submittedName>
</protein>
<dbReference type="GO" id="GO:0043190">
    <property type="term" value="C:ATP-binding cassette (ABC) transporter complex"/>
    <property type="evidence" value="ECO:0007669"/>
    <property type="project" value="InterPro"/>
</dbReference>
<evidence type="ECO:0000313" key="8">
    <source>
        <dbReference type="EMBL" id="REG05543.1"/>
    </source>
</evidence>
<sequence>MLEIFQYGFMRNALAAGVLVSFACGIIGTYVVINRIVFLSGGIAHAAYGGIGLGYFLGINPIIGAIVFSLGASLGMGMVHRKTGERSDTIIGVMWAIGMAIGIIFLDMSPGYKADLMSYLFGSILAVPTSDLIIMLVLNVVILVLVALYYKELQAISFDETFAFVVNVPVNRLYLMLVCLVGLTVVMTMRIVGLIMVIALLTMPPAIAGLFVKDMKRMMGLSILLSILFTFVGLLLSYYLNLTSGATIILVAGVSYFISFMGKNQLRNRKKKTETNTVEA</sequence>
<keyword evidence="4 7" id="KW-1133">Transmembrane helix</keyword>
<dbReference type="GO" id="GO:0055085">
    <property type="term" value="P:transmembrane transport"/>
    <property type="evidence" value="ECO:0007669"/>
    <property type="project" value="InterPro"/>
</dbReference>
<accession>A0A347ZWW9</accession>
<dbReference type="EMBL" id="QUMS01000005">
    <property type="protein sequence ID" value="REG05543.1"/>
    <property type="molecule type" value="Genomic_DNA"/>
</dbReference>
<dbReference type="SUPFAM" id="SSF81345">
    <property type="entry name" value="ABC transporter involved in vitamin B12 uptake, BtuC"/>
    <property type="match status" value="1"/>
</dbReference>
<evidence type="ECO:0000256" key="7">
    <source>
        <dbReference type="SAM" id="Phobius"/>
    </source>
</evidence>
<dbReference type="InterPro" id="IPR037294">
    <property type="entry name" value="ABC_BtuC-like"/>
</dbReference>
<dbReference type="PANTHER" id="PTHR30477:SF18">
    <property type="entry name" value="METAL TRANSPORT SYSTEM MEMBRANE PROTEIN CT_417-RELATED"/>
    <property type="match status" value="1"/>
</dbReference>
<evidence type="ECO:0000256" key="3">
    <source>
        <dbReference type="ARBA" id="ARBA00022692"/>
    </source>
</evidence>
<dbReference type="RefSeq" id="WP_116226200.1">
    <property type="nucleotide sequence ID" value="NZ_AP018437.1"/>
</dbReference>
<dbReference type="InterPro" id="IPR001626">
    <property type="entry name" value="ABC_TroCD"/>
</dbReference>
<keyword evidence="3 6" id="KW-0812">Transmembrane</keyword>
<comment type="caution">
    <text evidence="8">The sequence shown here is derived from an EMBL/GenBank/DDBJ whole genome shotgun (WGS) entry which is preliminary data.</text>
</comment>
<feature type="transmembrane region" description="Helical" evidence="7">
    <location>
        <begin position="132"/>
        <end position="150"/>
    </location>
</feature>
<feature type="transmembrane region" description="Helical" evidence="7">
    <location>
        <begin position="162"/>
        <end position="185"/>
    </location>
</feature>
<dbReference type="CDD" id="cd06550">
    <property type="entry name" value="TM_ABC_iron-siderophores_like"/>
    <property type="match status" value="1"/>
</dbReference>
<feature type="transmembrane region" description="Helical" evidence="7">
    <location>
        <begin position="53"/>
        <end position="78"/>
    </location>
</feature>
<evidence type="ECO:0000256" key="6">
    <source>
        <dbReference type="RuleBase" id="RU003943"/>
    </source>
</evidence>
<evidence type="ECO:0000256" key="4">
    <source>
        <dbReference type="ARBA" id="ARBA00022989"/>
    </source>
</evidence>
<keyword evidence="5 7" id="KW-0472">Membrane</keyword>